<dbReference type="PANTHER" id="PTHR43080">
    <property type="entry name" value="CBS DOMAIN-CONTAINING PROTEIN CBSX3, MITOCHONDRIAL"/>
    <property type="match status" value="1"/>
</dbReference>
<evidence type="ECO:0000313" key="6">
    <source>
        <dbReference type="Proteomes" id="UP000199223"/>
    </source>
</evidence>
<accession>A0A1H6XD96</accession>
<dbReference type="RefSeq" id="WP_092264041.1">
    <property type="nucleotide sequence ID" value="NZ_FNZA01000005.1"/>
</dbReference>
<dbReference type="Gene3D" id="3.10.580.10">
    <property type="entry name" value="CBS-domain"/>
    <property type="match status" value="3"/>
</dbReference>
<sequence length="290" mass="31279">MTFTELRVRDAMHQRAMTINPNDTLPSAAALMDQLGIKRVPVVFEGKVVGLLTDGEVKRRLPRVSQGLTAWEFAAQAGRVRVRDAMHQPVHTLRPGDTLSRALHTMLDRRIGGLPVVGEQDDLLGMLTLTDILRAGAKTPDPAWGSVGEHMSRDVVSVTSHAPASEGVAKLRQGRRRVLPVLEGGMLLGVLHEVDVAAALEREAASEPRPPHLAHPGRTAVPPVPEHWTVRDLMRAPTGRVRPETPLGEVMAKMLELDVHGLPVVDSGDHVVGVVTISDVLKAVLGGPQP</sequence>
<dbReference type="CDD" id="cd04584">
    <property type="entry name" value="CBS_pair_AcuB_like"/>
    <property type="match status" value="1"/>
</dbReference>
<keyword evidence="1 2" id="KW-0129">CBS domain</keyword>
<dbReference type="Proteomes" id="UP000199223">
    <property type="component" value="Unassembled WGS sequence"/>
</dbReference>
<dbReference type="OrthoDB" id="9762536at2"/>
<reference evidence="6" key="1">
    <citation type="submission" date="2016-10" db="EMBL/GenBank/DDBJ databases">
        <authorList>
            <person name="Varghese N."/>
            <person name="Submissions S."/>
        </authorList>
    </citation>
    <scope>NUCLEOTIDE SEQUENCE [LARGE SCALE GENOMIC DNA]</scope>
    <source>
        <strain evidence="6">CGMCC 1.10218</strain>
    </source>
</reference>
<protein>
    <submittedName>
        <fullName evidence="5">CBS domain-containing protein</fullName>
    </submittedName>
</protein>
<dbReference type="InterPro" id="IPR051257">
    <property type="entry name" value="Diverse_CBS-Domain"/>
</dbReference>
<evidence type="ECO:0000256" key="3">
    <source>
        <dbReference type="SAM" id="MobiDB-lite"/>
    </source>
</evidence>
<dbReference type="EMBL" id="FNZA01000005">
    <property type="protein sequence ID" value="SEJ22860.1"/>
    <property type="molecule type" value="Genomic_DNA"/>
</dbReference>
<evidence type="ECO:0000313" key="5">
    <source>
        <dbReference type="EMBL" id="SEJ22860.1"/>
    </source>
</evidence>
<dbReference type="SMART" id="SM00116">
    <property type="entry name" value="CBS"/>
    <property type="match status" value="4"/>
</dbReference>
<feature type="region of interest" description="Disordered" evidence="3">
    <location>
        <begin position="203"/>
        <end position="224"/>
    </location>
</feature>
<evidence type="ECO:0000256" key="2">
    <source>
        <dbReference type="PROSITE-ProRule" id="PRU00703"/>
    </source>
</evidence>
<feature type="domain" description="CBS" evidence="4">
    <location>
        <begin position="12"/>
        <end position="70"/>
    </location>
</feature>
<dbReference type="SUPFAM" id="SSF54631">
    <property type="entry name" value="CBS-domain pair"/>
    <property type="match status" value="2"/>
</dbReference>
<evidence type="ECO:0000259" key="4">
    <source>
        <dbReference type="PROSITE" id="PS51371"/>
    </source>
</evidence>
<organism evidence="5 6">
    <name type="scientific">Deinococcus reticulitermitis</name>
    <dbReference type="NCBI Taxonomy" id="856736"/>
    <lineage>
        <taxon>Bacteria</taxon>
        <taxon>Thermotogati</taxon>
        <taxon>Deinococcota</taxon>
        <taxon>Deinococci</taxon>
        <taxon>Deinococcales</taxon>
        <taxon>Deinococcaceae</taxon>
        <taxon>Deinococcus</taxon>
    </lineage>
</organism>
<dbReference type="AlphaFoldDB" id="A0A1H6XD96"/>
<keyword evidence="6" id="KW-1185">Reference proteome</keyword>
<feature type="domain" description="CBS" evidence="4">
    <location>
        <begin position="234"/>
        <end position="290"/>
    </location>
</feature>
<dbReference type="InterPro" id="IPR046342">
    <property type="entry name" value="CBS_dom_sf"/>
</dbReference>
<dbReference type="InterPro" id="IPR000644">
    <property type="entry name" value="CBS_dom"/>
</dbReference>
<feature type="domain" description="CBS" evidence="4">
    <location>
        <begin position="86"/>
        <end position="143"/>
    </location>
</feature>
<gene>
    <name evidence="5" type="ORF">SAMN04488058_10547</name>
</gene>
<dbReference type="CDD" id="cd02205">
    <property type="entry name" value="CBS_pair_SF"/>
    <property type="match status" value="1"/>
</dbReference>
<dbReference type="PROSITE" id="PS51371">
    <property type="entry name" value="CBS"/>
    <property type="match status" value="4"/>
</dbReference>
<name>A0A1H6XD96_9DEIO</name>
<evidence type="ECO:0000256" key="1">
    <source>
        <dbReference type="ARBA" id="ARBA00023122"/>
    </source>
</evidence>
<proteinExistence type="predicted"/>
<dbReference type="PANTHER" id="PTHR43080:SF2">
    <property type="entry name" value="CBS DOMAIN-CONTAINING PROTEIN"/>
    <property type="match status" value="1"/>
</dbReference>
<feature type="domain" description="CBS" evidence="4">
    <location>
        <begin position="151"/>
        <end position="206"/>
    </location>
</feature>
<dbReference type="STRING" id="856736.SAMN04488058_10547"/>
<dbReference type="Pfam" id="PF00571">
    <property type="entry name" value="CBS"/>
    <property type="match status" value="4"/>
</dbReference>